<proteinExistence type="predicted"/>
<evidence type="ECO:0000313" key="2">
    <source>
        <dbReference type="EMBL" id="GIE52657.1"/>
    </source>
</evidence>
<reference evidence="2" key="1">
    <citation type="submission" date="2021-01" db="EMBL/GenBank/DDBJ databases">
        <title>Whole genome shotgun sequence of Actinoplanes nipponensis NBRC 14063.</title>
        <authorList>
            <person name="Komaki H."/>
            <person name="Tamura T."/>
        </authorList>
    </citation>
    <scope>NUCLEOTIDE SEQUENCE</scope>
    <source>
        <strain evidence="2">NBRC 14063</strain>
    </source>
</reference>
<evidence type="ECO:0000259" key="1">
    <source>
        <dbReference type="Pfam" id="PF01636"/>
    </source>
</evidence>
<dbReference type="AlphaFoldDB" id="A0A919MQ20"/>
<name>A0A919MQ20_9ACTN</name>
<feature type="domain" description="Aminoglycoside phosphotransferase" evidence="1">
    <location>
        <begin position="56"/>
        <end position="263"/>
    </location>
</feature>
<protein>
    <recommendedName>
        <fullName evidence="1">Aminoglycoside phosphotransferase domain-containing protein</fullName>
    </recommendedName>
</protein>
<dbReference type="EMBL" id="BOMQ01000073">
    <property type="protein sequence ID" value="GIE52657.1"/>
    <property type="molecule type" value="Genomic_DNA"/>
</dbReference>
<keyword evidence="3" id="KW-1185">Reference proteome</keyword>
<gene>
    <name evidence="2" type="ORF">Ani05nite_61910</name>
</gene>
<comment type="caution">
    <text evidence="2">The sequence shown here is derived from an EMBL/GenBank/DDBJ whole genome shotgun (WGS) entry which is preliminary data.</text>
</comment>
<sequence>MTAAAIVPAAVLANVRQRWPEIADAWARHVEAESQALCDQYRATACTVLPARYGYVVAIDTPDGPLVLRSSPDPHGPNQAAVAEALANLGISPAVHQTLTMDHGTWIVLERATPGTRLYEVDIGAVSLEALFGPLVAMRHQPPPRPRMPSILDWLRSRLEDDRLADRRPGTLIAPAMDRENALELLAHLARDHVPGLCHGDASLGNVIASGPNRWTYIDPRGMSGESAYDVAVLAIRVARFRDSADLVPQVAETAQVEPDRVRTWMTIADAARV</sequence>
<evidence type="ECO:0000313" key="3">
    <source>
        <dbReference type="Proteomes" id="UP000647172"/>
    </source>
</evidence>
<dbReference type="InterPro" id="IPR002575">
    <property type="entry name" value="Aminoglycoside_PTrfase"/>
</dbReference>
<dbReference type="InterPro" id="IPR011009">
    <property type="entry name" value="Kinase-like_dom_sf"/>
</dbReference>
<dbReference type="Proteomes" id="UP000647172">
    <property type="component" value="Unassembled WGS sequence"/>
</dbReference>
<organism evidence="2 3">
    <name type="scientific">Actinoplanes nipponensis</name>
    <dbReference type="NCBI Taxonomy" id="135950"/>
    <lineage>
        <taxon>Bacteria</taxon>
        <taxon>Bacillati</taxon>
        <taxon>Actinomycetota</taxon>
        <taxon>Actinomycetes</taxon>
        <taxon>Micromonosporales</taxon>
        <taxon>Micromonosporaceae</taxon>
        <taxon>Actinoplanes</taxon>
    </lineage>
</organism>
<dbReference type="SUPFAM" id="SSF56112">
    <property type="entry name" value="Protein kinase-like (PK-like)"/>
    <property type="match status" value="1"/>
</dbReference>
<dbReference type="RefSeq" id="WP_203774269.1">
    <property type="nucleotide sequence ID" value="NZ_BAAAYJ010000006.1"/>
</dbReference>
<accession>A0A919MQ20</accession>
<dbReference type="Pfam" id="PF01636">
    <property type="entry name" value="APH"/>
    <property type="match status" value="1"/>
</dbReference>